<feature type="domain" description="Baseplate protein J-like barrel" evidence="1">
    <location>
        <begin position="101"/>
        <end position="180"/>
    </location>
</feature>
<protein>
    <submittedName>
        <fullName evidence="2">Phage protein</fullName>
    </submittedName>
</protein>
<gene>
    <name evidence="2" type="ordered locus">BAV1335</name>
</gene>
<organism evidence="2 3">
    <name type="scientific">Bordetella avium (strain 197N)</name>
    <dbReference type="NCBI Taxonomy" id="360910"/>
    <lineage>
        <taxon>Bacteria</taxon>
        <taxon>Pseudomonadati</taxon>
        <taxon>Pseudomonadota</taxon>
        <taxon>Betaproteobacteria</taxon>
        <taxon>Burkholderiales</taxon>
        <taxon>Alcaligenaceae</taxon>
        <taxon>Bordetella</taxon>
    </lineage>
</organism>
<name>Q2L2U7_BORA1</name>
<dbReference type="eggNOG" id="COG3299">
    <property type="taxonomic scope" value="Bacteria"/>
</dbReference>
<proteinExistence type="predicted"/>
<dbReference type="RefSeq" id="WP_012417015.1">
    <property type="nucleotide sequence ID" value="NC_010645.1"/>
</dbReference>
<dbReference type="HOGENOM" id="CLU_045101_1_0_4"/>
<sequence length="396" mass="42346">MADYKFISSRGVVIADTADTRAQVEAEFRAVFGDDMPTDPATPQGKLITRIVEERDAIARNNAELANQINPAQAGGVFLDSLVALTGGRRRSSIRSLLTGVNLSGVPGTTVPVGSLAETTSGEQFALVSPVVLNAQGIAKGNFRATLDGAIAVQPGALNSVASSVLGWERVENPTAATIGRLQETDVPLRRRRAKTLALQTTSINEAIVSRLYDIESVQSCYYLENYSDQDTVIDGIPMRKHSIWACVRGGTDAEVAAALFETKTVGGGYNGAVAVTVNDPKNGRPYEVRFDRPVDVPIFIRVTVRDSSLDLQALIPDLVMRYVNGEVEGDVSFVVGSDVSTFEIAGAIRQQEPSIMVIKVEWSAVGSGVWSADTLKIPPNKIAITQRSSVQVVIA</sequence>
<dbReference type="KEGG" id="bav:BAV1335"/>
<dbReference type="InterPro" id="IPR006949">
    <property type="entry name" value="Barrel_Baseplate_J-like"/>
</dbReference>
<reference evidence="2 3" key="1">
    <citation type="journal article" date="2006" name="J. Bacteriol.">
        <title>Comparison of the genome sequence of the poultry pathogen Bordetella avium with those of B. bronchiseptica, B. pertussis, and B. parapertussis reveals extensive diversity in surface structures associated with host interaction.</title>
        <authorList>
            <person name="Sebaihia M."/>
            <person name="Preston A."/>
            <person name="Maskell D.J."/>
            <person name="Kuzmiak H."/>
            <person name="Connell T.D."/>
            <person name="King N.D."/>
            <person name="Orndorff P.E."/>
            <person name="Miyamoto D.M."/>
            <person name="Thomson N.R."/>
            <person name="Harris D."/>
            <person name="Goble A."/>
            <person name="Lord A."/>
            <person name="Murphy L."/>
            <person name="Quail M.A."/>
            <person name="Rutter S."/>
            <person name="Squares R."/>
            <person name="Squares S."/>
            <person name="Woodward J."/>
            <person name="Parkhill J."/>
            <person name="Temple L.M."/>
        </authorList>
    </citation>
    <scope>NUCLEOTIDE SEQUENCE [LARGE SCALE GENOMIC DNA]</scope>
    <source>
        <strain evidence="2 3">197N</strain>
    </source>
</reference>
<dbReference type="AlphaFoldDB" id="Q2L2U7"/>
<evidence type="ECO:0000313" key="3">
    <source>
        <dbReference type="Proteomes" id="UP000001977"/>
    </source>
</evidence>
<dbReference type="Pfam" id="PF04865">
    <property type="entry name" value="Baseplate_J"/>
    <property type="match status" value="1"/>
</dbReference>
<dbReference type="OrthoDB" id="5465441at2"/>
<accession>Q2L2U7</accession>
<evidence type="ECO:0000313" key="2">
    <source>
        <dbReference type="EMBL" id="CAJ48942.1"/>
    </source>
</evidence>
<dbReference type="EMBL" id="AM167904">
    <property type="protein sequence ID" value="CAJ48942.1"/>
    <property type="molecule type" value="Genomic_DNA"/>
</dbReference>
<dbReference type="Proteomes" id="UP000001977">
    <property type="component" value="Chromosome"/>
</dbReference>
<evidence type="ECO:0000259" key="1">
    <source>
        <dbReference type="Pfam" id="PF04865"/>
    </source>
</evidence>
<dbReference type="STRING" id="360910.BAV1335"/>
<keyword evidence="3" id="KW-1185">Reference proteome</keyword>